<sequence>MKIFEDSDDEESPSSNINQHSGRQMQSEACTNIKRTDRIVYFGNDEKKPEPGPSNDRGNTMDETDDDEEDDILLARLIAGISRYQFLFD</sequence>
<keyword evidence="3" id="KW-1185">Reference proteome</keyword>
<protein>
    <submittedName>
        <fullName evidence="2">Uncharacterized protein</fullName>
    </submittedName>
</protein>
<feature type="compositionally biased region" description="Acidic residues" evidence="1">
    <location>
        <begin position="1"/>
        <end position="12"/>
    </location>
</feature>
<evidence type="ECO:0000256" key="1">
    <source>
        <dbReference type="SAM" id="MobiDB-lite"/>
    </source>
</evidence>
<feature type="compositionally biased region" description="Basic and acidic residues" evidence="1">
    <location>
        <begin position="34"/>
        <end position="50"/>
    </location>
</feature>
<dbReference type="AlphaFoldDB" id="A0ABD2NL62"/>
<gene>
    <name evidence="2" type="ORF">HHI36_016818</name>
</gene>
<evidence type="ECO:0000313" key="3">
    <source>
        <dbReference type="Proteomes" id="UP001516400"/>
    </source>
</evidence>
<accession>A0ABD2NL62</accession>
<name>A0ABD2NL62_9CUCU</name>
<feature type="compositionally biased region" description="Polar residues" evidence="1">
    <location>
        <begin position="16"/>
        <end position="30"/>
    </location>
</feature>
<organism evidence="2 3">
    <name type="scientific">Cryptolaemus montrouzieri</name>
    <dbReference type="NCBI Taxonomy" id="559131"/>
    <lineage>
        <taxon>Eukaryota</taxon>
        <taxon>Metazoa</taxon>
        <taxon>Ecdysozoa</taxon>
        <taxon>Arthropoda</taxon>
        <taxon>Hexapoda</taxon>
        <taxon>Insecta</taxon>
        <taxon>Pterygota</taxon>
        <taxon>Neoptera</taxon>
        <taxon>Endopterygota</taxon>
        <taxon>Coleoptera</taxon>
        <taxon>Polyphaga</taxon>
        <taxon>Cucujiformia</taxon>
        <taxon>Coccinelloidea</taxon>
        <taxon>Coccinellidae</taxon>
        <taxon>Scymninae</taxon>
        <taxon>Scymnini</taxon>
        <taxon>Cryptolaemus</taxon>
    </lineage>
</organism>
<proteinExistence type="predicted"/>
<evidence type="ECO:0000313" key="2">
    <source>
        <dbReference type="EMBL" id="KAL3279310.1"/>
    </source>
</evidence>
<dbReference type="EMBL" id="JABFTP020000124">
    <property type="protein sequence ID" value="KAL3279310.1"/>
    <property type="molecule type" value="Genomic_DNA"/>
</dbReference>
<comment type="caution">
    <text evidence="2">The sequence shown here is derived from an EMBL/GenBank/DDBJ whole genome shotgun (WGS) entry which is preliminary data.</text>
</comment>
<dbReference type="Proteomes" id="UP001516400">
    <property type="component" value="Unassembled WGS sequence"/>
</dbReference>
<feature type="region of interest" description="Disordered" evidence="1">
    <location>
        <begin position="1"/>
        <end position="68"/>
    </location>
</feature>
<reference evidence="2 3" key="1">
    <citation type="journal article" date="2021" name="BMC Biol.">
        <title>Horizontally acquired antibacterial genes associated with adaptive radiation of ladybird beetles.</title>
        <authorList>
            <person name="Li H.S."/>
            <person name="Tang X.F."/>
            <person name="Huang Y.H."/>
            <person name="Xu Z.Y."/>
            <person name="Chen M.L."/>
            <person name="Du X.Y."/>
            <person name="Qiu B.Y."/>
            <person name="Chen P.T."/>
            <person name="Zhang W."/>
            <person name="Slipinski A."/>
            <person name="Escalona H.E."/>
            <person name="Waterhouse R.M."/>
            <person name="Zwick A."/>
            <person name="Pang H."/>
        </authorList>
    </citation>
    <scope>NUCLEOTIDE SEQUENCE [LARGE SCALE GENOMIC DNA]</scope>
    <source>
        <strain evidence="2">SYSU2018</strain>
    </source>
</reference>